<dbReference type="AlphaFoldDB" id="A0A9W4XYD5"/>
<name>A0A9W4XYD5_9PLEO</name>
<organism evidence="2 3">
    <name type="scientific">Periconia digitata</name>
    <dbReference type="NCBI Taxonomy" id="1303443"/>
    <lineage>
        <taxon>Eukaryota</taxon>
        <taxon>Fungi</taxon>
        <taxon>Dikarya</taxon>
        <taxon>Ascomycota</taxon>
        <taxon>Pezizomycotina</taxon>
        <taxon>Dothideomycetes</taxon>
        <taxon>Pleosporomycetidae</taxon>
        <taxon>Pleosporales</taxon>
        <taxon>Massarineae</taxon>
        <taxon>Periconiaceae</taxon>
        <taxon>Periconia</taxon>
    </lineage>
</organism>
<protein>
    <submittedName>
        <fullName evidence="2">Uncharacterized protein</fullName>
    </submittedName>
</protein>
<feature type="transmembrane region" description="Helical" evidence="1">
    <location>
        <begin position="20"/>
        <end position="39"/>
    </location>
</feature>
<dbReference type="EMBL" id="CAOQHR010000009">
    <property type="protein sequence ID" value="CAI6339502.1"/>
    <property type="molecule type" value="Genomic_DNA"/>
</dbReference>
<reference evidence="2" key="1">
    <citation type="submission" date="2023-01" db="EMBL/GenBank/DDBJ databases">
        <authorList>
            <person name="Van Ghelder C."/>
            <person name="Rancurel C."/>
        </authorList>
    </citation>
    <scope>NUCLEOTIDE SEQUENCE</scope>
    <source>
        <strain evidence="2">CNCM I-4278</strain>
    </source>
</reference>
<comment type="caution">
    <text evidence="2">The sequence shown here is derived from an EMBL/GenBank/DDBJ whole genome shotgun (WGS) entry which is preliminary data.</text>
</comment>
<gene>
    <name evidence="2" type="ORF">PDIGIT_LOCUS12662</name>
</gene>
<accession>A0A9W4XYD5</accession>
<proteinExistence type="predicted"/>
<dbReference type="Proteomes" id="UP001152607">
    <property type="component" value="Unassembled WGS sequence"/>
</dbReference>
<keyword evidence="3" id="KW-1185">Reference proteome</keyword>
<evidence type="ECO:0000256" key="1">
    <source>
        <dbReference type="SAM" id="Phobius"/>
    </source>
</evidence>
<keyword evidence="1" id="KW-1133">Transmembrane helix</keyword>
<keyword evidence="1" id="KW-0812">Transmembrane</keyword>
<evidence type="ECO:0000313" key="2">
    <source>
        <dbReference type="EMBL" id="CAI6339502.1"/>
    </source>
</evidence>
<keyword evidence="1" id="KW-0472">Membrane</keyword>
<sequence>MPSGNPWTCLQFGHLEANTIRLLGFYFPVQSIRLCILVGDTGRRMRKRRGNSYGRLVASRTINVSR</sequence>
<evidence type="ECO:0000313" key="3">
    <source>
        <dbReference type="Proteomes" id="UP001152607"/>
    </source>
</evidence>